<keyword evidence="6 9" id="KW-0472">Membrane</keyword>
<evidence type="ECO:0000313" key="11">
    <source>
        <dbReference type="EMBL" id="KAI5962063.1"/>
    </source>
</evidence>
<dbReference type="GO" id="GO:0015926">
    <property type="term" value="F:glucosidase activity"/>
    <property type="evidence" value="ECO:0007669"/>
    <property type="project" value="TreeGrafter"/>
</dbReference>
<organism evidence="11 12">
    <name type="scientific">Candida theae</name>
    <dbReference type="NCBI Taxonomy" id="1198502"/>
    <lineage>
        <taxon>Eukaryota</taxon>
        <taxon>Fungi</taxon>
        <taxon>Dikarya</taxon>
        <taxon>Ascomycota</taxon>
        <taxon>Saccharomycotina</taxon>
        <taxon>Pichiomycetes</taxon>
        <taxon>Debaryomycetaceae</taxon>
        <taxon>Candida/Lodderomyces clade</taxon>
        <taxon>Candida</taxon>
    </lineage>
</organism>
<dbReference type="Proteomes" id="UP001204833">
    <property type="component" value="Unassembled WGS sequence"/>
</dbReference>
<keyword evidence="5 9" id="KW-1133">Transmembrane helix</keyword>
<evidence type="ECO:0000256" key="4">
    <source>
        <dbReference type="ARBA" id="ARBA00022968"/>
    </source>
</evidence>
<comment type="similarity">
    <text evidence="2">Belongs to the SKN1/KRE6 family.</text>
</comment>
<gene>
    <name evidence="11" type="ORF">KGF57_001508</name>
</gene>
<dbReference type="GO" id="GO:0031505">
    <property type="term" value="P:fungal-type cell wall organization"/>
    <property type="evidence" value="ECO:0007669"/>
    <property type="project" value="UniProtKB-ARBA"/>
</dbReference>
<dbReference type="AlphaFoldDB" id="A0AAD5BH06"/>
<evidence type="ECO:0000313" key="12">
    <source>
        <dbReference type="Proteomes" id="UP001204833"/>
    </source>
</evidence>
<evidence type="ECO:0000256" key="2">
    <source>
        <dbReference type="ARBA" id="ARBA00010962"/>
    </source>
</evidence>
<comment type="subcellular location">
    <subcellularLocation>
        <location evidence="1">Membrane</location>
        <topology evidence="1">Single-pass type II membrane protein</topology>
    </subcellularLocation>
</comment>
<protein>
    <recommendedName>
        <fullName evidence="10">GH16 domain-containing protein</fullName>
    </recommendedName>
</protein>
<keyword evidence="8" id="KW-0961">Cell wall biogenesis/degradation</keyword>
<dbReference type="GO" id="GO:0006078">
    <property type="term" value="P:(1-&gt;6)-beta-D-glucan biosynthetic process"/>
    <property type="evidence" value="ECO:0007669"/>
    <property type="project" value="TreeGrafter"/>
</dbReference>
<evidence type="ECO:0000256" key="6">
    <source>
        <dbReference type="ARBA" id="ARBA00023136"/>
    </source>
</evidence>
<evidence type="ECO:0000256" key="1">
    <source>
        <dbReference type="ARBA" id="ARBA00004606"/>
    </source>
</evidence>
<keyword evidence="3 9" id="KW-0812">Transmembrane</keyword>
<dbReference type="RefSeq" id="XP_051610012.1">
    <property type="nucleotide sequence ID" value="XM_051750721.1"/>
</dbReference>
<feature type="transmembrane region" description="Helical" evidence="9">
    <location>
        <begin position="78"/>
        <end position="97"/>
    </location>
</feature>
<accession>A0AAD5BH06</accession>
<dbReference type="GeneID" id="76149567"/>
<evidence type="ECO:0000256" key="9">
    <source>
        <dbReference type="SAM" id="Phobius"/>
    </source>
</evidence>
<dbReference type="EMBL" id="JAIHNG010000068">
    <property type="protein sequence ID" value="KAI5962063.1"/>
    <property type="molecule type" value="Genomic_DNA"/>
</dbReference>
<evidence type="ECO:0000256" key="7">
    <source>
        <dbReference type="ARBA" id="ARBA00023180"/>
    </source>
</evidence>
<keyword evidence="7" id="KW-0325">Glycoprotein</keyword>
<proteinExistence type="inferred from homology"/>
<name>A0AAD5BH06_9ASCO</name>
<dbReference type="InterPro" id="IPR000757">
    <property type="entry name" value="Beta-glucanase-like"/>
</dbReference>
<evidence type="ECO:0000256" key="8">
    <source>
        <dbReference type="ARBA" id="ARBA00023316"/>
    </source>
</evidence>
<dbReference type="GO" id="GO:0005886">
    <property type="term" value="C:plasma membrane"/>
    <property type="evidence" value="ECO:0007669"/>
    <property type="project" value="TreeGrafter"/>
</dbReference>
<keyword evidence="4" id="KW-0735">Signal-anchor</keyword>
<keyword evidence="12" id="KW-1185">Reference proteome</keyword>
<dbReference type="PROSITE" id="PS51762">
    <property type="entry name" value="GH16_2"/>
    <property type="match status" value="1"/>
</dbReference>
<dbReference type="Pfam" id="PF03935">
    <property type="entry name" value="SKN1_KRE6_Sbg1"/>
    <property type="match status" value="1"/>
</dbReference>
<evidence type="ECO:0000259" key="10">
    <source>
        <dbReference type="PROSITE" id="PS51762"/>
    </source>
</evidence>
<dbReference type="Gene3D" id="2.60.120.200">
    <property type="match status" value="1"/>
</dbReference>
<dbReference type="SUPFAM" id="SSF49899">
    <property type="entry name" value="Concanavalin A-like lectins/glucanases"/>
    <property type="match status" value="1"/>
</dbReference>
<reference evidence="11 12" key="1">
    <citation type="journal article" date="2022" name="DNA Res.">
        <title>Genome analysis of five recently described species of the CUG-Ser clade uncovers Candida theae as a new hybrid lineage with pathogenic potential in the Candida parapsilosis species complex.</title>
        <authorList>
            <person name="Mixao V."/>
            <person name="Del Olmo V."/>
            <person name="Hegedusova E."/>
            <person name="Saus E."/>
            <person name="Pryszcz L."/>
            <person name="Cillingova A."/>
            <person name="Nosek J."/>
            <person name="Gabaldon T."/>
        </authorList>
    </citation>
    <scope>NUCLEOTIDE SEQUENCE [LARGE SCALE GENOMIC DNA]</scope>
    <source>
        <strain evidence="11 12">CBS 12239</strain>
    </source>
</reference>
<dbReference type="InterPro" id="IPR005629">
    <property type="entry name" value="Skn1/Kre6/Sbg1"/>
</dbReference>
<dbReference type="PANTHER" id="PTHR31361">
    <property type="entry name" value="BETA-GLUCAN SYNTHESIS-ASSOCIATED PROTEIN KRE6-RELATED"/>
    <property type="match status" value="1"/>
</dbReference>
<sequence length="528" mass="60070">MSLHSIHDLNNLPIQNSRFSHIENPHYYLDENLHENKIEDLASTTTLENISTPSTPSTPKFSFFKRIKSMWSTNGRRYVTAAAVVLALFAIAVIFVVTSTKLLNDPVKDGAKVEKLTSIKYSQLKAIRTNLVDPNTPAGAHNKTPHWKLVYSDEFNSDNRSFGEYEDQFFTAVDLHYRATQDLEYYLPHMAATRNGSLEITFDKLAYNGFEYVSAMLQSWNKLCLNKQVKVEVRAKLPHGVAHGLWPAVWSLGNLARPGYLATTDGIWPYTYSECDLGITRNQSTLNENMSYLPGQRLSMCTCVGEDHPSLGIGRGAPEIDIIEGLYEYGRVVGVQTVQVAPFDEWWRPDYDYVDISNKNATYVREDVGTVYQESISLATQLRTDDFVTFSMEYKSLSQGESYVKFEMNNEPTFAINESAFRSNGLIGSRQITKEPMSLIFNMGLSKVWNPRLKIEKLQLPAKFYIDYVRIYQPSDLVELTCDPDDFPTSVYINTHMNAYIDWELSTWSEAGYGFPRNSLENKCKAPS</sequence>
<dbReference type="InterPro" id="IPR013320">
    <property type="entry name" value="ConA-like_dom_sf"/>
</dbReference>
<evidence type="ECO:0000256" key="3">
    <source>
        <dbReference type="ARBA" id="ARBA00022692"/>
    </source>
</evidence>
<dbReference type="GO" id="GO:0005789">
    <property type="term" value="C:endoplasmic reticulum membrane"/>
    <property type="evidence" value="ECO:0007669"/>
    <property type="project" value="TreeGrafter"/>
</dbReference>
<dbReference type="PANTHER" id="PTHR31361:SF1">
    <property type="entry name" value="BETA-GLUCAN SYNTHESIS-ASSOCIATED PROTEIN KRE6-RELATED"/>
    <property type="match status" value="1"/>
</dbReference>
<evidence type="ECO:0000256" key="5">
    <source>
        <dbReference type="ARBA" id="ARBA00022989"/>
    </source>
</evidence>
<feature type="domain" description="GH16" evidence="10">
    <location>
        <begin position="126"/>
        <end position="477"/>
    </location>
</feature>
<comment type="caution">
    <text evidence="11">The sequence shown here is derived from an EMBL/GenBank/DDBJ whole genome shotgun (WGS) entry which is preliminary data.</text>
</comment>